<dbReference type="HOGENOM" id="CLU_056576_0_0_1"/>
<evidence type="ECO:0000313" key="2">
    <source>
        <dbReference type="EMBL" id="KIW28090.1"/>
    </source>
</evidence>
<name>A0A0D2CCP5_9EURO</name>
<feature type="domain" description="N-acetyltransferase" evidence="1">
    <location>
        <begin position="70"/>
        <end position="137"/>
    </location>
</feature>
<dbReference type="SUPFAM" id="SSF55729">
    <property type="entry name" value="Acyl-CoA N-acyltransferases (Nat)"/>
    <property type="match status" value="1"/>
</dbReference>
<evidence type="ECO:0000313" key="3">
    <source>
        <dbReference type="Proteomes" id="UP000054466"/>
    </source>
</evidence>
<dbReference type="InterPro" id="IPR000182">
    <property type="entry name" value="GNAT_dom"/>
</dbReference>
<protein>
    <recommendedName>
        <fullName evidence="1">N-acetyltransferase domain-containing protein</fullName>
    </recommendedName>
</protein>
<dbReference type="STRING" id="569365.A0A0D2CCP5"/>
<dbReference type="GeneID" id="27346968"/>
<dbReference type="VEuPathDB" id="FungiDB:PV07_07774"/>
<keyword evidence="3" id="KW-1185">Reference proteome</keyword>
<dbReference type="AlphaFoldDB" id="A0A0D2CCP5"/>
<dbReference type="GO" id="GO:0016747">
    <property type="term" value="F:acyltransferase activity, transferring groups other than amino-acyl groups"/>
    <property type="evidence" value="ECO:0007669"/>
    <property type="project" value="InterPro"/>
</dbReference>
<dbReference type="OrthoDB" id="2019666at2759"/>
<sequence length="254" mass="28467">MACEGLNRQIAHPSEPLLTFDILATDEITDDVIKDAAALFSRAYGIWGPHAEERIGPFATHGRRVRMSLERLRQECLADRAENYLVRAMAGNSLVGHAFATCWDVDGRQVCWVTQLCVDPQHRRRRLATRLLLKLRESRENFTFGILSSHPAAILAALRSFGRGLEDVNLQVVRDHARGVMASSPVRYVRSATLKGRLFEEDSSQRVFCCADTNFWVDHMEPAEALAAVKARGLGWPFGDLPDGHEYLLLVKAV</sequence>
<accession>A0A0D2CCP5</accession>
<dbReference type="InterPro" id="IPR016181">
    <property type="entry name" value="Acyl_CoA_acyltransferase"/>
</dbReference>
<dbReference type="Proteomes" id="UP000054466">
    <property type="component" value="Unassembled WGS sequence"/>
</dbReference>
<dbReference type="Pfam" id="PF00583">
    <property type="entry name" value="Acetyltransf_1"/>
    <property type="match status" value="1"/>
</dbReference>
<reference evidence="2 3" key="1">
    <citation type="submission" date="2015-01" db="EMBL/GenBank/DDBJ databases">
        <title>The Genome Sequence of Cladophialophora immunda CBS83496.</title>
        <authorList>
            <consortium name="The Broad Institute Genomics Platform"/>
            <person name="Cuomo C."/>
            <person name="de Hoog S."/>
            <person name="Gorbushina A."/>
            <person name="Stielow B."/>
            <person name="Teixiera M."/>
            <person name="Abouelleil A."/>
            <person name="Chapman S.B."/>
            <person name="Priest M."/>
            <person name="Young S.K."/>
            <person name="Wortman J."/>
            <person name="Nusbaum C."/>
            <person name="Birren B."/>
        </authorList>
    </citation>
    <scope>NUCLEOTIDE SEQUENCE [LARGE SCALE GENOMIC DNA]</scope>
    <source>
        <strain evidence="2 3">CBS 83496</strain>
    </source>
</reference>
<organism evidence="2 3">
    <name type="scientific">Cladophialophora immunda</name>
    <dbReference type="NCBI Taxonomy" id="569365"/>
    <lineage>
        <taxon>Eukaryota</taxon>
        <taxon>Fungi</taxon>
        <taxon>Dikarya</taxon>
        <taxon>Ascomycota</taxon>
        <taxon>Pezizomycotina</taxon>
        <taxon>Eurotiomycetes</taxon>
        <taxon>Chaetothyriomycetidae</taxon>
        <taxon>Chaetothyriales</taxon>
        <taxon>Herpotrichiellaceae</taxon>
        <taxon>Cladophialophora</taxon>
    </lineage>
</organism>
<dbReference type="Gene3D" id="3.40.630.30">
    <property type="match status" value="1"/>
</dbReference>
<evidence type="ECO:0000259" key="1">
    <source>
        <dbReference type="Pfam" id="PF00583"/>
    </source>
</evidence>
<dbReference type="EMBL" id="KN847043">
    <property type="protein sequence ID" value="KIW28090.1"/>
    <property type="molecule type" value="Genomic_DNA"/>
</dbReference>
<dbReference type="RefSeq" id="XP_016248306.1">
    <property type="nucleotide sequence ID" value="XM_016394887.1"/>
</dbReference>
<proteinExistence type="predicted"/>
<gene>
    <name evidence="2" type="ORF">PV07_07774</name>
</gene>